<feature type="transmembrane region" description="Helical" evidence="8">
    <location>
        <begin position="26"/>
        <end position="45"/>
    </location>
</feature>
<dbReference type="AlphaFoldDB" id="A0A327L6J1"/>
<evidence type="ECO:0000256" key="6">
    <source>
        <dbReference type="ARBA" id="ARBA00023136"/>
    </source>
</evidence>
<keyword evidence="4 8" id="KW-0812">Transmembrane</keyword>
<comment type="subcellular location">
    <subcellularLocation>
        <location evidence="2">Cell membrane</location>
    </subcellularLocation>
    <subcellularLocation>
        <location evidence="1">Membrane</location>
        <topology evidence="1">Single-pass membrane protein</topology>
    </subcellularLocation>
</comment>
<dbReference type="GO" id="GO:0005886">
    <property type="term" value="C:plasma membrane"/>
    <property type="evidence" value="ECO:0007669"/>
    <property type="project" value="UniProtKB-SubCell"/>
</dbReference>
<feature type="domain" description="Ancillary SecYEG translocon subunit/Cell division coordinator CpoB TPR" evidence="9">
    <location>
        <begin position="20"/>
        <end position="186"/>
    </location>
</feature>
<accession>A0A327L6J1</accession>
<dbReference type="OrthoDB" id="7173339at2"/>
<evidence type="ECO:0000256" key="2">
    <source>
        <dbReference type="ARBA" id="ARBA00004236"/>
    </source>
</evidence>
<dbReference type="Pfam" id="PF09976">
    <property type="entry name" value="TPR_21"/>
    <property type="match status" value="1"/>
</dbReference>
<name>A0A327L6J1_9BRAD</name>
<evidence type="ECO:0000256" key="5">
    <source>
        <dbReference type="ARBA" id="ARBA00022989"/>
    </source>
</evidence>
<dbReference type="EMBL" id="NPEX01000023">
    <property type="protein sequence ID" value="RAI45142.1"/>
    <property type="molecule type" value="Genomic_DNA"/>
</dbReference>
<evidence type="ECO:0000256" key="3">
    <source>
        <dbReference type="ARBA" id="ARBA00022475"/>
    </source>
</evidence>
<sequence>MTDIFQEVDEEVRRERLQQIWKRHGTLIIAVCVLIIVGVAGWRGWQWYQAKQASEASVAFETAARLAQDGKHGEASAAFAKLAGDVAIPAYRSLARLREAEEQAVTDPKAAIAAYDAIAADTSTTAMFREAAALRAGLLMVDTAPFAEIQKRVEPLARPDGAFRHSARELLALSAWKAGDAAAARRWAEAAAGDAEAPPGLKARVDILLALVGESAKS</sequence>
<evidence type="ECO:0000259" key="9">
    <source>
        <dbReference type="Pfam" id="PF09976"/>
    </source>
</evidence>
<protein>
    <recommendedName>
        <fullName evidence="9">Ancillary SecYEG translocon subunit/Cell division coordinator CpoB TPR domain-containing protein</fullName>
    </recommendedName>
</protein>
<keyword evidence="7" id="KW-0143">Chaperone</keyword>
<keyword evidence="3" id="KW-1003">Cell membrane</keyword>
<keyword evidence="6 8" id="KW-0472">Membrane</keyword>
<proteinExistence type="predicted"/>
<organism evidence="10 11">
    <name type="scientific">Rhodoplanes roseus</name>
    <dbReference type="NCBI Taxonomy" id="29409"/>
    <lineage>
        <taxon>Bacteria</taxon>
        <taxon>Pseudomonadati</taxon>
        <taxon>Pseudomonadota</taxon>
        <taxon>Alphaproteobacteria</taxon>
        <taxon>Hyphomicrobiales</taxon>
        <taxon>Nitrobacteraceae</taxon>
        <taxon>Rhodoplanes</taxon>
    </lineage>
</organism>
<dbReference type="GO" id="GO:0044877">
    <property type="term" value="F:protein-containing complex binding"/>
    <property type="evidence" value="ECO:0007669"/>
    <property type="project" value="InterPro"/>
</dbReference>
<dbReference type="PANTHER" id="PTHR38035">
    <property type="entry name" value="UPF0070 PROTEIN YFGM"/>
    <property type="match status" value="1"/>
</dbReference>
<keyword evidence="11" id="KW-1185">Reference proteome</keyword>
<gene>
    <name evidence="10" type="ORF">CH341_05450</name>
</gene>
<evidence type="ECO:0000313" key="10">
    <source>
        <dbReference type="EMBL" id="RAI45142.1"/>
    </source>
</evidence>
<evidence type="ECO:0000313" key="11">
    <source>
        <dbReference type="Proteomes" id="UP000249130"/>
    </source>
</evidence>
<dbReference type="PANTHER" id="PTHR38035:SF1">
    <property type="entry name" value="ANCILLARY SECYEG TRANSLOCON SUBUNIT"/>
    <property type="match status" value="1"/>
</dbReference>
<keyword evidence="5 8" id="KW-1133">Transmembrane helix</keyword>
<dbReference type="RefSeq" id="WP_111418025.1">
    <property type="nucleotide sequence ID" value="NZ_NPEX01000023.1"/>
</dbReference>
<evidence type="ECO:0000256" key="1">
    <source>
        <dbReference type="ARBA" id="ARBA00004167"/>
    </source>
</evidence>
<dbReference type="InterPro" id="IPR026039">
    <property type="entry name" value="YfgM"/>
</dbReference>
<evidence type="ECO:0000256" key="7">
    <source>
        <dbReference type="ARBA" id="ARBA00023186"/>
    </source>
</evidence>
<dbReference type="InterPro" id="IPR018704">
    <property type="entry name" value="SecYEG/CpoB_TPR"/>
</dbReference>
<comment type="caution">
    <text evidence="10">The sequence shown here is derived from an EMBL/GenBank/DDBJ whole genome shotgun (WGS) entry which is preliminary data.</text>
</comment>
<dbReference type="Proteomes" id="UP000249130">
    <property type="component" value="Unassembled WGS sequence"/>
</dbReference>
<evidence type="ECO:0000256" key="4">
    <source>
        <dbReference type="ARBA" id="ARBA00022692"/>
    </source>
</evidence>
<reference evidence="10 11" key="1">
    <citation type="submission" date="2017-07" db="EMBL/GenBank/DDBJ databases">
        <title>Draft Genome Sequences of Select Purple Nonsulfur Bacteria.</title>
        <authorList>
            <person name="Lasarre B."/>
            <person name="Mckinlay J.B."/>
        </authorList>
    </citation>
    <scope>NUCLEOTIDE SEQUENCE [LARGE SCALE GENOMIC DNA]</scope>
    <source>
        <strain evidence="10 11">DSM 5909</strain>
    </source>
</reference>
<evidence type="ECO:0000256" key="8">
    <source>
        <dbReference type="SAM" id="Phobius"/>
    </source>
</evidence>